<dbReference type="EMBL" id="JBBKZV010000037">
    <property type="protein sequence ID" value="MEJ8826605.1"/>
    <property type="molecule type" value="Genomic_DNA"/>
</dbReference>
<dbReference type="Proteomes" id="UP001363010">
    <property type="component" value="Unassembled WGS sequence"/>
</dbReference>
<dbReference type="SUPFAM" id="SSF52096">
    <property type="entry name" value="ClpP/crotonase"/>
    <property type="match status" value="1"/>
</dbReference>
<dbReference type="Gene3D" id="3.90.226.10">
    <property type="entry name" value="2-enoyl-CoA Hydratase, Chain A, domain 1"/>
    <property type="match status" value="1"/>
</dbReference>
<evidence type="ECO:0000256" key="2">
    <source>
        <dbReference type="RuleBase" id="RU003707"/>
    </source>
</evidence>
<dbReference type="PANTHER" id="PTHR43802">
    <property type="entry name" value="ENOYL-COA HYDRATASE"/>
    <property type="match status" value="1"/>
</dbReference>
<organism evidence="3 4">
    <name type="scientific">Variovorax humicola</name>
    <dbReference type="NCBI Taxonomy" id="1769758"/>
    <lineage>
        <taxon>Bacteria</taxon>
        <taxon>Pseudomonadati</taxon>
        <taxon>Pseudomonadota</taxon>
        <taxon>Betaproteobacteria</taxon>
        <taxon>Burkholderiales</taxon>
        <taxon>Comamonadaceae</taxon>
        <taxon>Variovorax</taxon>
    </lineage>
</organism>
<name>A0ABU8W9F4_9BURK</name>
<keyword evidence="4" id="KW-1185">Reference proteome</keyword>
<dbReference type="InterPro" id="IPR029045">
    <property type="entry name" value="ClpP/crotonase-like_dom_sf"/>
</dbReference>
<dbReference type="InterPro" id="IPR001753">
    <property type="entry name" value="Enoyl-CoA_hydra/iso"/>
</dbReference>
<dbReference type="RefSeq" id="WP_340367642.1">
    <property type="nucleotide sequence ID" value="NZ_JBBKZV010000037.1"/>
</dbReference>
<dbReference type="InterPro" id="IPR018376">
    <property type="entry name" value="Enoyl-CoA_hyd/isom_CS"/>
</dbReference>
<evidence type="ECO:0000313" key="4">
    <source>
        <dbReference type="Proteomes" id="UP001363010"/>
    </source>
</evidence>
<comment type="caution">
    <text evidence="3">The sequence shown here is derived from an EMBL/GenBank/DDBJ whole genome shotgun (WGS) entry which is preliminary data.</text>
</comment>
<accession>A0ABU8W9F4</accession>
<dbReference type="CDD" id="cd06558">
    <property type="entry name" value="crotonase-like"/>
    <property type="match status" value="1"/>
</dbReference>
<evidence type="ECO:0000256" key="1">
    <source>
        <dbReference type="ARBA" id="ARBA00005254"/>
    </source>
</evidence>
<dbReference type="PANTHER" id="PTHR43802:SF1">
    <property type="entry name" value="IP11341P-RELATED"/>
    <property type="match status" value="1"/>
</dbReference>
<reference evidence="3 4" key="1">
    <citation type="submission" date="2024-03" db="EMBL/GenBank/DDBJ databases">
        <title>Novel species of the genus Variovorax.</title>
        <authorList>
            <person name="Liu Q."/>
            <person name="Xin Y.-H."/>
        </authorList>
    </citation>
    <scope>NUCLEOTIDE SEQUENCE [LARGE SCALE GENOMIC DNA]</scope>
    <source>
        <strain evidence="3 4">KACC 18501</strain>
    </source>
</reference>
<evidence type="ECO:0000313" key="3">
    <source>
        <dbReference type="EMBL" id="MEJ8826605.1"/>
    </source>
</evidence>
<gene>
    <name evidence="3" type="ORF">WKW80_32095</name>
</gene>
<protein>
    <submittedName>
        <fullName evidence="3">Enoyl-CoA hydratase/isomerase family protein</fullName>
    </submittedName>
</protein>
<proteinExistence type="inferred from homology"/>
<dbReference type="Pfam" id="PF00378">
    <property type="entry name" value="ECH_1"/>
    <property type="match status" value="1"/>
</dbReference>
<comment type="similarity">
    <text evidence="1 2">Belongs to the enoyl-CoA hydratase/isomerase family.</text>
</comment>
<sequence>MQVTPETIRLSFPSPRVARIDLVRPERANSLRPRELEALHHCLDDAEARADVHVLVITGVGRYFSAGFDLPSLVERTSGAVSADEVQADFERVANRLEGTRLITLAALNGPAIGGATDLALACDLRIGSEQATMTMPAARFGLALYASALRRFSTRLGLTQAKWLVLTAATLDANAMLAAGFVSEVVPIASFEGRISELAARIASMPGDALAAMKQALNATAPGWDELAAQRAHRALVDAIDGDLIAARVTDAIAQRNS</sequence>
<dbReference type="PROSITE" id="PS00166">
    <property type="entry name" value="ENOYL_COA_HYDRATASE"/>
    <property type="match status" value="1"/>
</dbReference>